<dbReference type="VEuPathDB" id="FungiDB:JI435_445040"/>
<dbReference type="EMBL" id="CP069041">
    <property type="protein sequence ID" value="QRD05909.1"/>
    <property type="molecule type" value="Genomic_DNA"/>
</dbReference>
<feature type="domain" description="C2H2-type" evidence="2">
    <location>
        <begin position="147"/>
        <end position="172"/>
    </location>
</feature>
<protein>
    <recommendedName>
        <fullName evidence="2">C2H2-type domain-containing protein</fullName>
    </recommendedName>
</protein>
<evidence type="ECO:0000256" key="1">
    <source>
        <dbReference type="PROSITE-ProRule" id="PRU00042"/>
    </source>
</evidence>
<accession>A0A7U2NPP6</accession>
<dbReference type="AlphaFoldDB" id="A0A7U2NPP6"/>
<dbReference type="PROSITE" id="PS50157">
    <property type="entry name" value="ZINC_FINGER_C2H2_2"/>
    <property type="match status" value="2"/>
</dbReference>
<dbReference type="InterPro" id="IPR036236">
    <property type="entry name" value="Znf_C2H2_sf"/>
</dbReference>
<keyword evidence="4" id="KW-1185">Reference proteome</keyword>
<evidence type="ECO:0000313" key="4">
    <source>
        <dbReference type="Proteomes" id="UP000663193"/>
    </source>
</evidence>
<proteinExistence type="predicted"/>
<dbReference type="InterPro" id="IPR013087">
    <property type="entry name" value="Znf_C2H2_type"/>
</dbReference>
<name>A0A7U2NPP6_PHANO</name>
<evidence type="ECO:0000259" key="2">
    <source>
        <dbReference type="PROSITE" id="PS50157"/>
    </source>
</evidence>
<dbReference type="Proteomes" id="UP000663193">
    <property type="component" value="Chromosome 19"/>
</dbReference>
<dbReference type="OrthoDB" id="2687452at2759"/>
<keyword evidence="1" id="KW-0862">Zinc</keyword>
<dbReference type="SMART" id="SM00355">
    <property type="entry name" value="ZnF_C2H2"/>
    <property type="match status" value="2"/>
</dbReference>
<keyword evidence="1" id="KW-0863">Zinc-finger</keyword>
<dbReference type="GO" id="GO:0008270">
    <property type="term" value="F:zinc ion binding"/>
    <property type="evidence" value="ECO:0007669"/>
    <property type="project" value="UniProtKB-KW"/>
</dbReference>
<dbReference type="Pfam" id="PF00096">
    <property type="entry name" value="zf-C2H2"/>
    <property type="match status" value="2"/>
</dbReference>
<evidence type="ECO:0000313" key="3">
    <source>
        <dbReference type="EMBL" id="QRD05909.1"/>
    </source>
</evidence>
<dbReference type="SUPFAM" id="SSF57667">
    <property type="entry name" value="beta-beta-alpha zinc fingers"/>
    <property type="match status" value="1"/>
</dbReference>
<dbReference type="PROSITE" id="PS00028">
    <property type="entry name" value="ZINC_FINGER_C2H2_1"/>
    <property type="match status" value="2"/>
</dbReference>
<keyword evidence="1" id="KW-0479">Metal-binding</keyword>
<feature type="domain" description="C2H2-type" evidence="2">
    <location>
        <begin position="118"/>
        <end position="147"/>
    </location>
</feature>
<sequence>MASHMLALTRDPINYRPTTSDHGSLGTSPSASEAWNFDRSAFNVNSYPLWDQHLGDESWMKIPDGQGSVPLLTSGTFFPPALPELHFDFSLASAQPQLDPTPPTIPGVGTTSTPAQRITCSFAGCGRSFVRAGDCRRHMLKHGPPKFKCAVIECDMTFHRADKLRAHMKQGHKIRL</sequence>
<reference evidence="4" key="1">
    <citation type="journal article" date="2021" name="BMC Genomics">
        <title>Chromosome-level genome assembly and manually-curated proteome of model necrotroph Parastagonospora nodorum Sn15 reveals a genome-wide trove of candidate effector homologs, and redundancy of virulence-related functions within an accessory chromosome.</title>
        <authorList>
            <person name="Bertazzoni S."/>
            <person name="Jones D.A.B."/>
            <person name="Phan H.T."/>
            <person name="Tan K.-C."/>
            <person name="Hane J.K."/>
        </authorList>
    </citation>
    <scope>NUCLEOTIDE SEQUENCE [LARGE SCALE GENOMIC DNA]</scope>
    <source>
        <strain evidence="4">SN15 / ATCC MYA-4574 / FGSC 10173)</strain>
    </source>
</reference>
<gene>
    <name evidence="3" type="ORF">JI435_445040</name>
</gene>
<dbReference type="Gene3D" id="3.30.160.60">
    <property type="entry name" value="Classic Zinc Finger"/>
    <property type="match status" value="1"/>
</dbReference>
<organism evidence="3 4">
    <name type="scientific">Phaeosphaeria nodorum (strain SN15 / ATCC MYA-4574 / FGSC 10173)</name>
    <name type="common">Glume blotch fungus</name>
    <name type="synonym">Parastagonospora nodorum</name>
    <dbReference type="NCBI Taxonomy" id="321614"/>
    <lineage>
        <taxon>Eukaryota</taxon>
        <taxon>Fungi</taxon>
        <taxon>Dikarya</taxon>
        <taxon>Ascomycota</taxon>
        <taxon>Pezizomycotina</taxon>
        <taxon>Dothideomycetes</taxon>
        <taxon>Pleosporomycetidae</taxon>
        <taxon>Pleosporales</taxon>
        <taxon>Pleosporineae</taxon>
        <taxon>Phaeosphaeriaceae</taxon>
        <taxon>Parastagonospora</taxon>
    </lineage>
</organism>